<name>A0A087AS06_9BIFI</name>
<dbReference type="eggNOG" id="COG4585">
    <property type="taxonomic scope" value="Bacteria"/>
</dbReference>
<dbReference type="Proteomes" id="UP000029046">
    <property type="component" value="Unassembled WGS sequence"/>
</dbReference>
<comment type="caution">
    <text evidence="2">The sequence shown here is derived from an EMBL/GenBank/DDBJ whole genome shotgun (WGS) entry which is preliminary data.</text>
</comment>
<dbReference type="RefSeq" id="WP_033507408.1">
    <property type="nucleotide sequence ID" value="NZ_JGYX01000001.1"/>
</dbReference>
<keyword evidence="1" id="KW-0472">Membrane</keyword>
<evidence type="ECO:0000313" key="3">
    <source>
        <dbReference type="Proteomes" id="UP000029046"/>
    </source>
</evidence>
<reference evidence="2 3" key="1">
    <citation type="submission" date="2014-03" db="EMBL/GenBank/DDBJ databases">
        <title>Genomics of Bifidobacteria.</title>
        <authorList>
            <person name="Ventura M."/>
            <person name="Milani C."/>
            <person name="Lugli G.A."/>
        </authorList>
    </citation>
    <scope>NUCLEOTIDE SEQUENCE [LARGE SCALE GENOMIC DNA]</scope>
    <source>
        <strain evidence="2 3">LMG 11586</strain>
    </source>
</reference>
<keyword evidence="3" id="KW-1185">Reference proteome</keyword>
<sequence>MSRRNRGNSTHEAVLRGIHGIRRHMAAWSIADKVILCLSAAALVVAIAEWIMNPPHTVVGVVGAMLLCVALALLPWRGRLAAWMIVIIGVIGDMSIGFDATGPSGTWALLLAMVVFGRHPRIPECIATIGITMASVTYATIRYPEIMGYGIPNGIMNFGIGLFCVYLIGVSIWYRERQRAQQEIRHQMEQAQLQLMAATLLHDAVSGSLTRILITAERMKRERPDDYARCGMEDIVGYATDALHKTHQAIEMVHGGGSAANGTGRFTLLVAVRATASSGDRRLHELGYHGETLIQGECNRQLDDRGYAFIQLLHEIYTNIERHCDPQCSTYRIHLRFADDAVTLLQTNGTATSEQWVAPPKSGRGLALHGEQIKALGGTIRIGVNDGQWRFFCMMPLNS</sequence>
<dbReference type="AlphaFoldDB" id="A0A087AS06"/>
<feature type="transmembrane region" description="Helical" evidence="1">
    <location>
        <begin position="81"/>
        <end position="98"/>
    </location>
</feature>
<dbReference type="EMBL" id="JGYX01000001">
    <property type="protein sequence ID" value="KFI61556.1"/>
    <property type="molecule type" value="Genomic_DNA"/>
</dbReference>
<keyword evidence="2" id="KW-0808">Transferase</keyword>
<accession>A0A087AS06</accession>
<keyword evidence="1" id="KW-0812">Transmembrane</keyword>
<feature type="transmembrane region" description="Helical" evidence="1">
    <location>
        <begin position="57"/>
        <end position="74"/>
    </location>
</feature>
<evidence type="ECO:0000313" key="2">
    <source>
        <dbReference type="EMBL" id="KFI61556.1"/>
    </source>
</evidence>
<dbReference type="InterPro" id="IPR036890">
    <property type="entry name" value="HATPase_C_sf"/>
</dbReference>
<dbReference type="OrthoDB" id="3228207at2"/>
<dbReference type="Gene3D" id="3.30.565.10">
    <property type="entry name" value="Histidine kinase-like ATPase, C-terminal domain"/>
    <property type="match status" value="1"/>
</dbReference>
<keyword evidence="1" id="KW-1133">Transmembrane helix</keyword>
<dbReference type="GO" id="GO:0016301">
    <property type="term" value="F:kinase activity"/>
    <property type="evidence" value="ECO:0007669"/>
    <property type="project" value="UniProtKB-KW"/>
</dbReference>
<feature type="transmembrane region" description="Helical" evidence="1">
    <location>
        <begin position="30"/>
        <end position="51"/>
    </location>
</feature>
<gene>
    <name evidence="2" type="ORF">BIGA_0072</name>
</gene>
<organism evidence="2 3">
    <name type="scientific">Bifidobacterium pullorum subsp. gallinarum</name>
    <dbReference type="NCBI Taxonomy" id="78344"/>
    <lineage>
        <taxon>Bacteria</taxon>
        <taxon>Bacillati</taxon>
        <taxon>Actinomycetota</taxon>
        <taxon>Actinomycetes</taxon>
        <taxon>Bifidobacteriales</taxon>
        <taxon>Bifidobacteriaceae</taxon>
        <taxon>Bifidobacterium</taxon>
    </lineage>
</organism>
<keyword evidence="2" id="KW-0418">Kinase</keyword>
<evidence type="ECO:0000256" key="1">
    <source>
        <dbReference type="SAM" id="Phobius"/>
    </source>
</evidence>
<feature type="transmembrane region" description="Helical" evidence="1">
    <location>
        <begin position="155"/>
        <end position="174"/>
    </location>
</feature>
<protein>
    <submittedName>
        <fullName evidence="2">Signal transduction histidine kinase</fullName>
    </submittedName>
</protein>
<proteinExistence type="predicted"/>